<evidence type="ECO:0000256" key="3">
    <source>
        <dbReference type="ARBA" id="ARBA00023012"/>
    </source>
</evidence>
<sequence>METKILIAEDEEKIRHIVASYLVREGYRVIEAGDGQELIDKFSQHEDASLIILDVMMPRKNGFEVCREVRQHSDIPVLMLTARDTENDEVTGFNCGADEYIAKPFSPKILVTRVKNLLRRTASGDLSDITLGQLCIHYRERAAFIGTTQLTLTPREFDLLYYLAKNKNIVLSRDQILSGVWDIDYVGDDRTVDTHIKCLRTKLGSFGARIITLRKVGYKFEWNNETEHSTQG</sequence>
<accession>A0A1G9V635</accession>
<evidence type="ECO:0000256" key="8">
    <source>
        <dbReference type="PROSITE-ProRule" id="PRU00169"/>
    </source>
</evidence>
<evidence type="ECO:0000259" key="10">
    <source>
        <dbReference type="PROSITE" id="PS50110"/>
    </source>
</evidence>
<dbReference type="Gene3D" id="1.10.10.10">
    <property type="entry name" value="Winged helix-like DNA-binding domain superfamily/Winged helix DNA-binding domain"/>
    <property type="match status" value="1"/>
</dbReference>
<keyword evidence="6" id="KW-0804">Transcription</keyword>
<dbReference type="Proteomes" id="UP000199182">
    <property type="component" value="Unassembled WGS sequence"/>
</dbReference>
<dbReference type="SMART" id="SM00862">
    <property type="entry name" value="Trans_reg_C"/>
    <property type="match status" value="1"/>
</dbReference>
<evidence type="ECO:0000256" key="2">
    <source>
        <dbReference type="ARBA" id="ARBA00022553"/>
    </source>
</evidence>
<dbReference type="STRING" id="258515.SAMN05192585_10364"/>
<dbReference type="PROSITE" id="PS50110">
    <property type="entry name" value="RESPONSE_REGULATORY"/>
    <property type="match status" value="1"/>
</dbReference>
<evidence type="ECO:0000256" key="7">
    <source>
        <dbReference type="ARBA" id="ARBA00024867"/>
    </source>
</evidence>
<dbReference type="SMART" id="SM00448">
    <property type="entry name" value="REC"/>
    <property type="match status" value="1"/>
</dbReference>
<dbReference type="AlphaFoldDB" id="A0A1G9V635"/>
<gene>
    <name evidence="12" type="ORF">SAMN05192585_10364</name>
</gene>
<dbReference type="SUPFAM" id="SSF52172">
    <property type="entry name" value="CheY-like"/>
    <property type="match status" value="1"/>
</dbReference>
<dbReference type="InterPro" id="IPR001867">
    <property type="entry name" value="OmpR/PhoB-type_DNA-bd"/>
</dbReference>
<evidence type="ECO:0000313" key="12">
    <source>
        <dbReference type="EMBL" id="SDM67634.1"/>
    </source>
</evidence>
<keyword evidence="13" id="KW-1185">Reference proteome</keyword>
<protein>
    <recommendedName>
        <fullName evidence="1">Stage 0 sporulation protein A homolog</fullName>
    </recommendedName>
</protein>
<dbReference type="GO" id="GO:0006355">
    <property type="term" value="P:regulation of DNA-templated transcription"/>
    <property type="evidence" value="ECO:0007669"/>
    <property type="project" value="InterPro"/>
</dbReference>
<feature type="domain" description="OmpR/PhoB-type" evidence="11">
    <location>
        <begin position="126"/>
        <end position="222"/>
    </location>
</feature>
<dbReference type="FunFam" id="3.40.50.2300:FF:000001">
    <property type="entry name" value="DNA-binding response regulator PhoB"/>
    <property type="match status" value="1"/>
</dbReference>
<dbReference type="InterPro" id="IPR001789">
    <property type="entry name" value="Sig_transdc_resp-reg_receiver"/>
</dbReference>
<dbReference type="Pfam" id="PF00486">
    <property type="entry name" value="Trans_reg_C"/>
    <property type="match status" value="1"/>
</dbReference>
<evidence type="ECO:0000259" key="11">
    <source>
        <dbReference type="PROSITE" id="PS51755"/>
    </source>
</evidence>
<evidence type="ECO:0000256" key="1">
    <source>
        <dbReference type="ARBA" id="ARBA00018672"/>
    </source>
</evidence>
<feature type="DNA-binding region" description="OmpR/PhoB-type" evidence="9">
    <location>
        <begin position="126"/>
        <end position="222"/>
    </location>
</feature>
<dbReference type="OrthoDB" id="9790442at2"/>
<keyword evidence="2 8" id="KW-0597">Phosphoprotein</keyword>
<dbReference type="GO" id="GO:0005829">
    <property type="term" value="C:cytosol"/>
    <property type="evidence" value="ECO:0007669"/>
    <property type="project" value="TreeGrafter"/>
</dbReference>
<dbReference type="InterPro" id="IPR036388">
    <property type="entry name" value="WH-like_DNA-bd_sf"/>
</dbReference>
<evidence type="ECO:0000313" key="13">
    <source>
        <dbReference type="Proteomes" id="UP000199182"/>
    </source>
</evidence>
<comment type="function">
    <text evidence="7">May play the central regulatory role in sporulation. It may be an element of the effector pathway responsible for the activation of sporulation genes in response to nutritional stress. Spo0A may act in concert with spo0H (a sigma factor) to control the expression of some genes that are critical to the sporulation process.</text>
</comment>
<dbReference type="GO" id="GO:0032993">
    <property type="term" value="C:protein-DNA complex"/>
    <property type="evidence" value="ECO:0007669"/>
    <property type="project" value="TreeGrafter"/>
</dbReference>
<evidence type="ECO:0000256" key="4">
    <source>
        <dbReference type="ARBA" id="ARBA00023015"/>
    </source>
</evidence>
<evidence type="ECO:0000256" key="5">
    <source>
        <dbReference type="ARBA" id="ARBA00023125"/>
    </source>
</evidence>
<feature type="modified residue" description="4-aspartylphosphate" evidence="8">
    <location>
        <position position="54"/>
    </location>
</feature>
<dbReference type="PANTHER" id="PTHR48111">
    <property type="entry name" value="REGULATOR OF RPOS"/>
    <property type="match status" value="1"/>
</dbReference>
<dbReference type="PROSITE" id="PS51755">
    <property type="entry name" value="OMPR_PHOB"/>
    <property type="match status" value="1"/>
</dbReference>
<dbReference type="GO" id="GO:0000976">
    <property type="term" value="F:transcription cis-regulatory region binding"/>
    <property type="evidence" value="ECO:0007669"/>
    <property type="project" value="TreeGrafter"/>
</dbReference>
<evidence type="ECO:0000256" key="9">
    <source>
        <dbReference type="PROSITE-ProRule" id="PRU01091"/>
    </source>
</evidence>
<dbReference type="InterPro" id="IPR039420">
    <property type="entry name" value="WalR-like"/>
</dbReference>
<dbReference type="Pfam" id="PF00072">
    <property type="entry name" value="Response_reg"/>
    <property type="match status" value="1"/>
</dbReference>
<dbReference type="RefSeq" id="WP_092637800.1">
    <property type="nucleotide sequence ID" value="NZ_FNID01000003.1"/>
</dbReference>
<dbReference type="Gene3D" id="3.40.50.2300">
    <property type="match status" value="1"/>
</dbReference>
<organism evidence="12 13">
    <name type="scientific">Acetanaerobacterium elongatum</name>
    <dbReference type="NCBI Taxonomy" id="258515"/>
    <lineage>
        <taxon>Bacteria</taxon>
        <taxon>Bacillati</taxon>
        <taxon>Bacillota</taxon>
        <taxon>Clostridia</taxon>
        <taxon>Eubacteriales</taxon>
        <taxon>Oscillospiraceae</taxon>
        <taxon>Acetanaerobacterium</taxon>
    </lineage>
</organism>
<keyword evidence="3" id="KW-0902">Two-component regulatory system</keyword>
<dbReference type="CDD" id="cd00383">
    <property type="entry name" value="trans_reg_C"/>
    <property type="match status" value="1"/>
</dbReference>
<dbReference type="PANTHER" id="PTHR48111:SF73">
    <property type="entry name" value="ALKALINE PHOSPHATASE SYNTHESIS TRANSCRIPTIONAL REGULATORY PROTEIN PHOP"/>
    <property type="match status" value="1"/>
</dbReference>
<dbReference type="EMBL" id="FNID01000003">
    <property type="protein sequence ID" value="SDM67634.1"/>
    <property type="molecule type" value="Genomic_DNA"/>
</dbReference>
<dbReference type="GO" id="GO:0000156">
    <property type="term" value="F:phosphorelay response regulator activity"/>
    <property type="evidence" value="ECO:0007669"/>
    <property type="project" value="TreeGrafter"/>
</dbReference>
<proteinExistence type="predicted"/>
<dbReference type="Gene3D" id="6.10.250.690">
    <property type="match status" value="1"/>
</dbReference>
<dbReference type="CDD" id="cd17574">
    <property type="entry name" value="REC_OmpR"/>
    <property type="match status" value="1"/>
</dbReference>
<name>A0A1G9V635_9FIRM</name>
<evidence type="ECO:0000256" key="6">
    <source>
        <dbReference type="ARBA" id="ARBA00023163"/>
    </source>
</evidence>
<reference evidence="12 13" key="1">
    <citation type="submission" date="2016-10" db="EMBL/GenBank/DDBJ databases">
        <authorList>
            <person name="de Groot N.N."/>
        </authorList>
    </citation>
    <scope>NUCLEOTIDE SEQUENCE [LARGE SCALE GENOMIC DNA]</scope>
    <source>
        <strain evidence="12 13">CGMCC 1.5012</strain>
    </source>
</reference>
<dbReference type="InterPro" id="IPR011006">
    <property type="entry name" value="CheY-like_superfamily"/>
</dbReference>
<keyword evidence="4" id="KW-0805">Transcription regulation</keyword>
<feature type="domain" description="Response regulatory" evidence="10">
    <location>
        <begin position="4"/>
        <end position="118"/>
    </location>
</feature>
<keyword evidence="5 9" id="KW-0238">DNA-binding</keyword>